<evidence type="ECO:0000313" key="2">
    <source>
        <dbReference type="EMBL" id="SHH63570.1"/>
    </source>
</evidence>
<dbReference type="EMBL" id="FQWQ01000003">
    <property type="protein sequence ID" value="SHH63570.1"/>
    <property type="molecule type" value="Genomic_DNA"/>
</dbReference>
<proteinExistence type="predicted"/>
<reference evidence="2 3" key="1">
    <citation type="submission" date="2016-11" db="EMBL/GenBank/DDBJ databases">
        <authorList>
            <person name="Jaros S."/>
            <person name="Januszkiewicz K."/>
            <person name="Wedrychowicz H."/>
        </authorList>
    </citation>
    <scope>NUCLEOTIDE SEQUENCE [LARGE SCALE GENOMIC DNA]</scope>
    <source>
        <strain evidence="2 3">DSM 24574</strain>
    </source>
</reference>
<name>A0A1M5UKZ1_9BACT</name>
<dbReference type="Proteomes" id="UP000184212">
    <property type="component" value="Unassembled WGS sequence"/>
</dbReference>
<dbReference type="STRING" id="947013.SAMN04488109_4750"/>
<dbReference type="RefSeq" id="WP_073139007.1">
    <property type="nucleotide sequence ID" value="NZ_FQWQ01000003.1"/>
</dbReference>
<accession>A0A1M5UKZ1</accession>
<feature type="chain" id="PRO_5012928969" evidence="1">
    <location>
        <begin position="22"/>
        <end position="233"/>
    </location>
</feature>
<evidence type="ECO:0000313" key="3">
    <source>
        <dbReference type="Proteomes" id="UP000184212"/>
    </source>
</evidence>
<keyword evidence="3" id="KW-1185">Reference proteome</keyword>
<feature type="signal peptide" evidence="1">
    <location>
        <begin position="1"/>
        <end position="21"/>
    </location>
</feature>
<dbReference type="AlphaFoldDB" id="A0A1M5UKZ1"/>
<gene>
    <name evidence="2" type="ORF">SAMN04488109_4750</name>
</gene>
<organism evidence="2 3">
    <name type="scientific">Chryseolinea serpens</name>
    <dbReference type="NCBI Taxonomy" id="947013"/>
    <lineage>
        <taxon>Bacteria</taxon>
        <taxon>Pseudomonadati</taxon>
        <taxon>Bacteroidota</taxon>
        <taxon>Cytophagia</taxon>
        <taxon>Cytophagales</taxon>
        <taxon>Fulvivirgaceae</taxon>
        <taxon>Chryseolinea</taxon>
    </lineage>
</organism>
<keyword evidence="1" id="KW-0732">Signal</keyword>
<dbReference type="OrthoDB" id="1100665at2"/>
<sequence length="233" mass="25865">MLKAILFLSLHVIVTGLYAQALPANGQGAGSGMNITDHLLIAASKRAGKPIEAEPIVGTPYLEDDFKEGKVITTKGVFDAIPMRYNVEGDYVEFKQKDVTYILDPSPIVKKVSLPATPLVVDSYDVKGKPVYGYYVLLDSGRLTLLMKKKVILRPAQAPKAIETEGKPARYEKLGDEFFYKLNGGPVTEIVSVKKMLEVLTDHQDEVKAFVSKEKISKKERDLVKLAEYYNQL</sequence>
<evidence type="ECO:0000256" key="1">
    <source>
        <dbReference type="SAM" id="SignalP"/>
    </source>
</evidence>
<protein>
    <submittedName>
        <fullName evidence="2">Uncharacterized protein</fullName>
    </submittedName>
</protein>